<proteinExistence type="inferred from homology"/>
<comment type="similarity">
    <text evidence="2">Belongs to the class-I pyridoxal-phosphate-dependent aminotransferase family.</text>
</comment>
<keyword evidence="6" id="KW-0663">Pyridoxal phosphate</keyword>
<comment type="caution">
    <text evidence="8">The sequence shown here is derived from an EMBL/GenBank/DDBJ whole genome shotgun (WGS) entry which is preliminary data.</text>
</comment>
<gene>
    <name evidence="8" type="ORF">GGR23_000787</name>
</gene>
<evidence type="ECO:0000256" key="6">
    <source>
        <dbReference type="ARBA" id="ARBA00022898"/>
    </source>
</evidence>
<comment type="cofactor">
    <cofactor evidence="1">
        <name>pyridoxal 5'-phosphate</name>
        <dbReference type="ChEBI" id="CHEBI:597326"/>
    </cofactor>
</comment>
<comment type="subunit">
    <text evidence="3">Homodimer.</text>
</comment>
<dbReference type="PANTHER" id="PTHR42790:SF19">
    <property type="entry name" value="KYNURENINE_ALPHA-AMINOADIPATE AMINOTRANSFERASE, MITOCHONDRIAL"/>
    <property type="match status" value="1"/>
</dbReference>
<dbReference type="FunFam" id="3.40.640.10:FF:000053">
    <property type="entry name" value="Aminotransferase, class I"/>
    <property type="match status" value="1"/>
</dbReference>
<dbReference type="InterPro" id="IPR015424">
    <property type="entry name" value="PyrdxlP-dep_Trfase"/>
</dbReference>
<dbReference type="InterPro" id="IPR015422">
    <property type="entry name" value="PyrdxlP-dep_Trfase_small"/>
</dbReference>
<dbReference type="GO" id="GO:0030170">
    <property type="term" value="F:pyridoxal phosphate binding"/>
    <property type="evidence" value="ECO:0007669"/>
    <property type="project" value="InterPro"/>
</dbReference>
<sequence length="419" mass="45578">MLQWENIFASRASRMKASEIRELLKLLERPDIISFAGGIPDPALFPAEKVSAAYAKIMNGGAASSALQYSVSEGYRPLREWLVGEMAKIGIPCTVDNILITSGSQQVLDYLGKLFLSPGDTALVTWPTYFGALQAFNAYEPVYDRLIPMGNRTPEDYQRQAAAVRDGGRVKFAYVTADFSNPTGETLSRQARLHLLDLAAEMDIAVIEDAAYQSLRYDGEPVLPILALDIARNGGDIENTRTLYSGSFSKTLAPGLRVGFVVAAKPVIRKLVLVKQAADLHSSTINQMAIAEVVPDIFEEQVAKIRTAYRARRDLLLAALEKHMPQGVRWTRPEGGMFVWVTLPEGLDGAALLARSLETEKVAFVPGQAFHADGSGANTLRLSFSCASPDMIEEGMARLGRLLRSVILDAASLAMKAAG</sequence>
<dbReference type="GO" id="GO:0003677">
    <property type="term" value="F:DNA binding"/>
    <property type="evidence" value="ECO:0007669"/>
    <property type="project" value="UniProtKB-KW"/>
</dbReference>
<dbReference type="InterPro" id="IPR015421">
    <property type="entry name" value="PyrdxlP-dep_Trfase_major"/>
</dbReference>
<name>A0A7W6J2L4_9HYPH</name>
<protein>
    <submittedName>
        <fullName evidence="8">DNA-binding transcriptional MocR family regulator</fullName>
    </submittedName>
</protein>
<evidence type="ECO:0000256" key="4">
    <source>
        <dbReference type="ARBA" id="ARBA00022576"/>
    </source>
</evidence>
<reference evidence="8 9" key="1">
    <citation type="submission" date="2020-08" db="EMBL/GenBank/DDBJ databases">
        <title>Genomic Encyclopedia of Type Strains, Phase IV (KMG-IV): sequencing the most valuable type-strain genomes for metagenomic binning, comparative biology and taxonomic classification.</title>
        <authorList>
            <person name="Goeker M."/>
        </authorList>
    </citation>
    <scope>NUCLEOTIDE SEQUENCE [LARGE SCALE GENOMIC DNA]</scope>
    <source>
        <strain evidence="8 9">DSM 29853</strain>
    </source>
</reference>
<keyword evidence="9" id="KW-1185">Reference proteome</keyword>
<evidence type="ECO:0000256" key="3">
    <source>
        <dbReference type="ARBA" id="ARBA00011738"/>
    </source>
</evidence>
<evidence type="ECO:0000259" key="7">
    <source>
        <dbReference type="Pfam" id="PF00155"/>
    </source>
</evidence>
<dbReference type="CDD" id="cd00609">
    <property type="entry name" value="AAT_like"/>
    <property type="match status" value="1"/>
</dbReference>
<keyword evidence="5" id="KW-0808">Transferase</keyword>
<organism evidence="8 9">
    <name type="scientific">Gellertiella hungarica</name>
    <dbReference type="NCBI Taxonomy" id="1572859"/>
    <lineage>
        <taxon>Bacteria</taxon>
        <taxon>Pseudomonadati</taxon>
        <taxon>Pseudomonadota</taxon>
        <taxon>Alphaproteobacteria</taxon>
        <taxon>Hyphomicrobiales</taxon>
        <taxon>Rhizobiaceae</taxon>
        <taxon>Gellertiella</taxon>
    </lineage>
</organism>
<dbReference type="InterPro" id="IPR004839">
    <property type="entry name" value="Aminotransferase_I/II_large"/>
</dbReference>
<evidence type="ECO:0000256" key="1">
    <source>
        <dbReference type="ARBA" id="ARBA00001933"/>
    </source>
</evidence>
<accession>A0A7W6J2L4</accession>
<dbReference type="GO" id="GO:0008483">
    <property type="term" value="F:transaminase activity"/>
    <property type="evidence" value="ECO:0007669"/>
    <property type="project" value="UniProtKB-KW"/>
</dbReference>
<evidence type="ECO:0000313" key="9">
    <source>
        <dbReference type="Proteomes" id="UP000528286"/>
    </source>
</evidence>
<dbReference type="SUPFAM" id="SSF53383">
    <property type="entry name" value="PLP-dependent transferases"/>
    <property type="match status" value="1"/>
</dbReference>
<dbReference type="EMBL" id="JACIEZ010000001">
    <property type="protein sequence ID" value="MBB4063626.1"/>
    <property type="molecule type" value="Genomic_DNA"/>
</dbReference>
<dbReference type="InterPro" id="IPR050859">
    <property type="entry name" value="Class-I_PLP-dep_aminotransf"/>
</dbReference>
<keyword evidence="4" id="KW-0032">Aminotransferase</keyword>
<dbReference type="Proteomes" id="UP000528286">
    <property type="component" value="Unassembled WGS sequence"/>
</dbReference>
<dbReference type="RefSeq" id="WP_183364803.1">
    <property type="nucleotide sequence ID" value="NZ_JACIEZ010000001.1"/>
</dbReference>
<evidence type="ECO:0000313" key="8">
    <source>
        <dbReference type="EMBL" id="MBB4063626.1"/>
    </source>
</evidence>
<dbReference type="PANTHER" id="PTHR42790">
    <property type="entry name" value="AMINOTRANSFERASE"/>
    <property type="match status" value="1"/>
</dbReference>
<dbReference type="Pfam" id="PF00155">
    <property type="entry name" value="Aminotran_1_2"/>
    <property type="match status" value="1"/>
</dbReference>
<evidence type="ECO:0000256" key="2">
    <source>
        <dbReference type="ARBA" id="ARBA00007441"/>
    </source>
</evidence>
<dbReference type="Gene3D" id="3.90.1150.10">
    <property type="entry name" value="Aspartate Aminotransferase, domain 1"/>
    <property type="match status" value="1"/>
</dbReference>
<keyword evidence="8" id="KW-0238">DNA-binding</keyword>
<feature type="domain" description="Aminotransferase class I/classII large" evidence="7">
    <location>
        <begin position="60"/>
        <end position="399"/>
    </location>
</feature>
<dbReference type="AlphaFoldDB" id="A0A7W6J2L4"/>
<dbReference type="GO" id="GO:1901605">
    <property type="term" value="P:alpha-amino acid metabolic process"/>
    <property type="evidence" value="ECO:0007669"/>
    <property type="project" value="TreeGrafter"/>
</dbReference>
<dbReference type="Gene3D" id="3.40.640.10">
    <property type="entry name" value="Type I PLP-dependent aspartate aminotransferase-like (Major domain)"/>
    <property type="match status" value="1"/>
</dbReference>
<evidence type="ECO:0000256" key="5">
    <source>
        <dbReference type="ARBA" id="ARBA00022679"/>
    </source>
</evidence>